<feature type="region of interest" description="Disordered" evidence="1">
    <location>
        <begin position="121"/>
        <end position="152"/>
    </location>
</feature>
<dbReference type="GeneID" id="63797712"/>
<feature type="compositionally biased region" description="Gly residues" evidence="1">
    <location>
        <begin position="647"/>
        <end position="658"/>
    </location>
</feature>
<feature type="compositionally biased region" description="Polar residues" evidence="1">
    <location>
        <begin position="126"/>
        <end position="146"/>
    </location>
</feature>
<comment type="caution">
    <text evidence="2">The sequence shown here is derived from an EMBL/GenBank/DDBJ whole genome shotgun (WGS) entry which is preliminary data.</text>
</comment>
<keyword evidence="3" id="KW-1185">Reference proteome</keyword>
<evidence type="ECO:0000313" key="3">
    <source>
        <dbReference type="Proteomes" id="UP000249363"/>
    </source>
</evidence>
<proteinExistence type="predicted"/>
<feature type="compositionally biased region" description="Low complexity" evidence="1">
    <location>
        <begin position="539"/>
        <end position="571"/>
    </location>
</feature>
<name>A0A364L9J5_TALAM</name>
<feature type="compositionally biased region" description="Polar residues" evidence="1">
    <location>
        <begin position="8"/>
        <end position="21"/>
    </location>
</feature>
<feature type="region of interest" description="Disordered" evidence="1">
    <location>
        <begin position="273"/>
        <end position="297"/>
    </location>
</feature>
<feature type="compositionally biased region" description="Polar residues" evidence="1">
    <location>
        <begin position="284"/>
        <end position="297"/>
    </location>
</feature>
<feature type="region of interest" description="Disordered" evidence="1">
    <location>
        <begin position="478"/>
        <end position="573"/>
    </location>
</feature>
<feature type="region of interest" description="Disordered" evidence="1">
    <location>
        <begin position="1"/>
        <end position="68"/>
    </location>
</feature>
<dbReference type="STRING" id="1196081.A0A364L9J5"/>
<feature type="region of interest" description="Disordered" evidence="1">
    <location>
        <begin position="402"/>
        <end position="434"/>
    </location>
</feature>
<dbReference type="AlphaFoldDB" id="A0A364L9J5"/>
<dbReference type="Proteomes" id="UP000249363">
    <property type="component" value="Unassembled WGS sequence"/>
</dbReference>
<feature type="region of interest" description="Disordered" evidence="1">
    <location>
        <begin position="311"/>
        <end position="331"/>
    </location>
</feature>
<dbReference type="RefSeq" id="XP_040737000.1">
    <property type="nucleotide sequence ID" value="XM_040881309.1"/>
</dbReference>
<organism evidence="2 3">
    <name type="scientific">Talaromyces amestolkiae</name>
    <dbReference type="NCBI Taxonomy" id="1196081"/>
    <lineage>
        <taxon>Eukaryota</taxon>
        <taxon>Fungi</taxon>
        <taxon>Dikarya</taxon>
        <taxon>Ascomycota</taxon>
        <taxon>Pezizomycotina</taxon>
        <taxon>Eurotiomycetes</taxon>
        <taxon>Eurotiomycetidae</taxon>
        <taxon>Eurotiales</taxon>
        <taxon>Trichocomaceae</taxon>
        <taxon>Talaromyces</taxon>
        <taxon>Talaromyces sect. Talaromyces</taxon>
    </lineage>
</organism>
<feature type="compositionally biased region" description="Polar residues" evidence="1">
    <location>
        <begin position="525"/>
        <end position="538"/>
    </location>
</feature>
<feature type="compositionally biased region" description="Low complexity" evidence="1">
    <location>
        <begin position="422"/>
        <end position="434"/>
    </location>
</feature>
<feature type="region of interest" description="Disordered" evidence="1">
    <location>
        <begin position="637"/>
        <end position="662"/>
    </location>
</feature>
<evidence type="ECO:0000313" key="2">
    <source>
        <dbReference type="EMBL" id="RAO72486.1"/>
    </source>
</evidence>
<protein>
    <submittedName>
        <fullName evidence="2">Uncharacterized protein</fullName>
    </submittedName>
</protein>
<evidence type="ECO:0000256" key="1">
    <source>
        <dbReference type="SAM" id="MobiDB-lite"/>
    </source>
</evidence>
<dbReference type="EMBL" id="MIKG01000019">
    <property type="protein sequence ID" value="RAO72486.1"/>
    <property type="molecule type" value="Genomic_DNA"/>
</dbReference>
<sequence length="675" mass="72836">MGIFGRSRANTTNGGISQPVLTFSDAAPRDDLQSLGKSEPTHPRSYTAKPDKQTGTATSNGRGLRQKHQKNVIQAFDFTVTQPPEGPLTGDEAVGMNGGMESHAIGIALGSPSMVPPPQYHPIEWSSPSSERQDPSTTTITANNTESLRRKPSKWKKLGGMLKGRQNDGKRTREGFYQLDINKSQEETVPVIQNPDYKQPIVTVSPRFNDGRWDGQQKTQTPGDSLLAVNIPTVQMERYSVMFRSVLGEKPSSNLLARRSKALNQLHVDGMEAGLYEPHRPQRRATSPSTNRSSTFTLFPGVPQNKIIINGADKPTPTASEFAPRSPIRSNTYPRAMKTSNHGDHLAIPDLTPALSTGTSSGFSSAGYSSAEPSPIPFNAPVSTRDYINPKNEPVWEMINSKKAASGSPEGVRHSTDVEASPKPTSTPTMTTPLIPHDHIVQKVKPAIKPSIAVLPPRKTSLPAYADRAKLKLRHQEDHNPLLSVNENHPSPIRGAPAPAPAPQPQLMRSQTMPLPLNITKKPSPHTQASTSTRTTGETPLLHPSPSTDSLLLPSTTGDTSFTTSSSQSPSPLIPQTIEISIARSVSVSRRIIPKQTLVPLGANPHVFFHNENERYGELKAHKKGAVLIDVTSPTTTANIDGESGSRSGGEGGLGVRGSAGHRYQKSQDIVIESA</sequence>
<accession>A0A364L9J5</accession>
<gene>
    <name evidence="2" type="ORF">BHQ10_008498</name>
</gene>
<dbReference type="OrthoDB" id="5404004at2759"/>
<reference evidence="2 3" key="1">
    <citation type="journal article" date="2017" name="Biotechnol. Biofuels">
        <title>Differential beta-glucosidase expression as a function of carbon source availability in Talaromyces amestolkiae: a genomic and proteomic approach.</title>
        <authorList>
            <person name="de Eugenio L.I."/>
            <person name="Mendez-Liter J.A."/>
            <person name="Nieto-Dominguez M."/>
            <person name="Alonso L."/>
            <person name="Gil-Munoz J."/>
            <person name="Barriuso J."/>
            <person name="Prieto A."/>
            <person name="Martinez M.J."/>
        </authorList>
    </citation>
    <scope>NUCLEOTIDE SEQUENCE [LARGE SCALE GENOMIC DNA]</scope>
    <source>
        <strain evidence="2 3">CIB</strain>
    </source>
</reference>